<dbReference type="InterPro" id="IPR050706">
    <property type="entry name" value="Cyclic-di-GMP_PDE-like"/>
</dbReference>
<reference evidence="6 8" key="2">
    <citation type="submission" date="2018-06" db="EMBL/GenBank/DDBJ databases">
        <title>Freshwater and sediment microbial communities from various areas in North America, analyzing microbe dynamics in response to fracking.</title>
        <authorList>
            <person name="Lamendella R."/>
        </authorList>
    </citation>
    <scope>NUCLEOTIDE SEQUENCE [LARGE SCALE GENOMIC DNA]</scope>
    <source>
        <strain evidence="6 8">99A</strain>
    </source>
</reference>
<dbReference type="SMART" id="SM00304">
    <property type="entry name" value="HAMP"/>
    <property type="match status" value="1"/>
</dbReference>
<dbReference type="AlphaFoldDB" id="A0A2J8I2G3"/>
<dbReference type="PROSITE" id="PS50887">
    <property type="entry name" value="GGDEF"/>
    <property type="match status" value="1"/>
</dbReference>
<dbReference type="InterPro" id="IPR043128">
    <property type="entry name" value="Rev_trsase/Diguanyl_cyclase"/>
</dbReference>
<dbReference type="EMBL" id="POSK01000007">
    <property type="protein sequence ID" value="PNI04717.1"/>
    <property type="molecule type" value="Genomic_DNA"/>
</dbReference>
<protein>
    <submittedName>
        <fullName evidence="5 6">Diguanylate cyclase</fullName>
    </submittedName>
</protein>
<dbReference type="SUPFAM" id="SSF55073">
    <property type="entry name" value="Nucleotide cyclase"/>
    <property type="match status" value="1"/>
</dbReference>
<evidence type="ECO:0000313" key="6">
    <source>
        <dbReference type="EMBL" id="RAS67716.1"/>
    </source>
</evidence>
<dbReference type="SMART" id="SM00052">
    <property type="entry name" value="EAL"/>
    <property type="match status" value="1"/>
</dbReference>
<dbReference type="Gene3D" id="3.30.450.20">
    <property type="entry name" value="PAS domain"/>
    <property type="match status" value="2"/>
</dbReference>
<dbReference type="PANTHER" id="PTHR33121">
    <property type="entry name" value="CYCLIC DI-GMP PHOSPHODIESTERASE PDEF"/>
    <property type="match status" value="1"/>
</dbReference>
<dbReference type="CDD" id="cd01948">
    <property type="entry name" value="EAL"/>
    <property type="match status" value="1"/>
</dbReference>
<dbReference type="GO" id="GO:0016020">
    <property type="term" value="C:membrane"/>
    <property type="evidence" value="ECO:0007669"/>
    <property type="project" value="InterPro"/>
</dbReference>
<evidence type="ECO:0000313" key="7">
    <source>
        <dbReference type="Proteomes" id="UP000236449"/>
    </source>
</evidence>
<dbReference type="Proteomes" id="UP000236449">
    <property type="component" value="Unassembled WGS sequence"/>
</dbReference>
<evidence type="ECO:0000256" key="1">
    <source>
        <dbReference type="SAM" id="Phobius"/>
    </source>
</evidence>
<accession>A0A2J8I2G3</accession>
<dbReference type="Gene3D" id="3.30.70.270">
    <property type="match status" value="1"/>
</dbReference>
<keyword evidence="1" id="KW-1133">Transmembrane helix</keyword>
<gene>
    <name evidence="5" type="ORF">C1N32_12600</name>
    <name evidence="6" type="ORF">DET48_104250</name>
</gene>
<feature type="domain" description="HAMP" evidence="3">
    <location>
        <begin position="367"/>
        <end position="420"/>
    </location>
</feature>
<dbReference type="CDD" id="cd06225">
    <property type="entry name" value="HAMP"/>
    <property type="match status" value="1"/>
</dbReference>
<dbReference type="PROSITE" id="PS50885">
    <property type="entry name" value="HAMP"/>
    <property type="match status" value="1"/>
</dbReference>
<dbReference type="OrthoDB" id="6635966at2"/>
<dbReference type="Pfam" id="PF00672">
    <property type="entry name" value="HAMP"/>
    <property type="match status" value="1"/>
</dbReference>
<comment type="caution">
    <text evidence="5">The sequence shown here is derived from an EMBL/GenBank/DDBJ whole genome shotgun (WGS) entry which is preliminary data.</text>
</comment>
<dbReference type="Pfam" id="PF00563">
    <property type="entry name" value="EAL"/>
    <property type="match status" value="1"/>
</dbReference>
<feature type="transmembrane region" description="Helical" evidence="1">
    <location>
        <begin position="12"/>
        <end position="31"/>
    </location>
</feature>
<keyword evidence="1" id="KW-0812">Transmembrane</keyword>
<dbReference type="PROSITE" id="PS50883">
    <property type="entry name" value="EAL"/>
    <property type="match status" value="1"/>
</dbReference>
<dbReference type="Gene3D" id="3.20.20.450">
    <property type="entry name" value="EAL domain"/>
    <property type="match status" value="1"/>
</dbReference>
<dbReference type="CDD" id="cd01949">
    <property type="entry name" value="GGDEF"/>
    <property type="match status" value="1"/>
</dbReference>
<evidence type="ECO:0000259" key="3">
    <source>
        <dbReference type="PROSITE" id="PS50885"/>
    </source>
</evidence>
<feature type="domain" description="GGDEF" evidence="4">
    <location>
        <begin position="450"/>
        <end position="581"/>
    </location>
</feature>
<name>A0A2J8I2G3_VIBDI</name>
<dbReference type="InterPro" id="IPR000160">
    <property type="entry name" value="GGDEF_dom"/>
</dbReference>
<keyword evidence="1" id="KW-0472">Membrane</keyword>
<dbReference type="PANTHER" id="PTHR33121:SF70">
    <property type="entry name" value="SIGNALING PROTEIN YKOW"/>
    <property type="match status" value="1"/>
</dbReference>
<dbReference type="InterPro" id="IPR001633">
    <property type="entry name" value="EAL_dom"/>
</dbReference>
<dbReference type="SUPFAM" id="SSF141868">
    <property type="entry name" value="EAL domain-like"/>
    <property type="match status" value="1"/>
</dbReference>
<dbReference type="NCBIfam" id="TIGR00254">
    <property type="entry name" value="GGDEF"/>
    <property type="match status" value="1"/>
</dbReference>
<dbReference type="GO" id="GO:0071111">
    <property type="term" value="F:cyclic-guanylate-specific phosphodiesterase activity"/>
    <property type="evidence" value="ECO:0007669"/>
    <property type="project" value="InterPro"/>
</dbReference>
<dbReference type="InterPro" id="IPR035919">
    <property type="entry name" value="EAL_sf"/>
</dbReference>
<dbReference type="RefSeq" id="WP_102966361.1">
    <property type="nucleotide sequence ID" value="NZ_POSK01000007.1"/>
</dbReference>
<sequence>MPFKKQIKLKTAVLLPFVIIFSVTFGVIAFVQKANYEQMVQDISSKQLTYLTNNVEQRLYNFLEEPFLANLSLSHNLGFSHLFQKGDTQKIEDFFRFNFSQIYKSIPQIDSAGFGGINAEYVGFRKENDHNYTLMVQDKRTQNKLVIYQNDIISNNIRTVIENYDPRERPWYVPVAEHHKPMWSSIYTNADERQEITLSSLSPVFQDKQFVGVSVTDVKIDTFNAFLREMKLQTEADVYIFDHEHRLVAHSSAGGVVSWGTSLSPKGTRLMATENASPVIKASAEHFKQLDVPTSIATKNFVTYVNSDRYFNKVTPFEDEFGLHWFIGVSISEPKLLGEMPYNQRNAWYIGLLISMLGIGIGYIAFNRITAPITSTAAAAQHLARGDWATPMPKSGNIYETSLLVHAFNEMANNLKASFKALRTQLVYDSLTKLYSREGLVESCSNLKKLNGCLFLIGIDKFRDINDSLGHQLADQLLIAIAQRLKNIYASDAYIARIGGDEFALYLPLVKDEQEIQDEANRILQLFATPYSMPNEPIAVNVSIGIVHNSDSTNMTVWLRNGSIALSNAKSDSTRISYYAPEMAGISRKRTQMVTLLKVAIEKHEFVPFYQPIVDLNSGEVLGAEALARWISPELGLVPPTEFIPVAEESGLINTIGEQILLQACIDTVKGIEEGKWACDFRMHVNLSVSQLSSYLFLPQLEEILRITKLSPSNLALEITESKIVDNDPIILSNMLALKKLGIHIAIDDFGTGYSSLSYLHKLPFDCLKIDRAFVTQLNHDHLEESIVAAIINMMKGFKVQLVAEGIETQEQVDLLHQLNCPQGQGFLFSKPIPYQEWPTNLVNMRQKTAN</sequence>
<dbReference type="CDD" id="cd12913">
    <property type="entry name" value="PDC1_MCP_like"/>
    <property type="match status" value="1"/>
</dbReference>
<dbReference type="InterPro" id="IPR003660">
    <property type="entry name" value="HAMP_dom"/>
</dbReference>
<dbReference type="SUPFAM" id="SSF158472">
    <property type="entry name" value="HAMP domain-like"/>
    <property type="match status" value="1"/>
</dbReference>
<evidence type="ECO:0000313" key="5">
    <source>
        <dbReference type="EMBL" id="PNI04717.1"/>
    </source>
</evidence>
<reference evidence="5 7" key="1">
    <citation type="submission" date="2018-01" db="EMBL/GenBank/DDBJ databases">
        <title>Draft genome sequences of six Vibrio diazotrophicus strains isolated from deep-sea sediments of the Baltic Sea.</title>
        <authorList>
            <person name="Castillo D."/>
            <person name="Vandieken V."/>
            <person name="Chiang O."/>
            <person name="Middelboe M."/>
        </authorList>
    </citation>
    <scope>NUCLEOTIDE SEQUENCE [LARGE SCALE GENOMIC DNA]</scope>
    <source>
        <strain evidence="5 7">60.27F</strain>
    </source>
</reference>
<organism evidence="5 7">
    <name type="scientific">Vibrio diazotrophicus</name>
    <dbReference type="NCBI Taxonomy" id="685"/>
    <lineage>
        <taxon>Bacteria</taxon>
        <taxon>Pseudomonadati</taxon>
        <taxon>Pseudomonadota</taxon>
        <taxon>Gammaproteobacteria</taxon>
        <taxon>Vibrionales</taxon>
        <taxon>Vibrionaceae</taxon>
        <taxon>Vibrio</taxon>
    </lineage>
</organism>
<dbReference type="Proteomes" id="UP000248729">
    <property type="component" value="Unassembled WGS sequence"/>
</dbReference>
<dbReference type="Gene3D" id="6.10.340.10">
    <property type="match status" value="1"/>
</dbReference>
<dbReference type="GO" id="GO:0007165">
    <property type="term" value="P:signal transduction"/>
    <property type="evidence" value="ECO:0007669"/>
    <property type="project" value="InterPro"/>
</dbReference>
<evidence type="ECO:0000259" key="2">
    <source>
        <dbReference type="PROSITE" id="PS50883"/>
    </source>
</evidence>
<dbReference type="EMBL" id="QLTR01000004">
    <property type="protein sequence ID" value="RAS67716.1"/>
    <property type="molecule type" value="Genomic_DNA"/>
</dbReference>
<proteinExistence type="predicted"/>
<dbReference type="SMART" id="SM00267">
    <property type="entry name" value="GGDEF"/>
    <property type="match status" value="1"/>
</dbReference>
<evidence type="ECO:0000313" key="8">
    <source>
        <dbReference type="Proteomes" id="UP000248729"/>
    </source>
</evidence>
<dbReference type="InterPro" id="IPR029787">
    <property type="entry name" value="Nucleotide_cyclase"/>
</dbReference>
<feature type="domain" description="EAL" evidence="2">
    <location>
        <begin position="590"/>
        <end position="846"/>
    </location>
</feature>
<dbReference type="Pfam" id="PF00990">
    <property type="entry name" value="GGDEF"/>
    <property type="match status" value="1"/>
</dbReference>
<evidence type="ECO:0000259" key="4">
    <source>
        <dbReference type="PROSITE" id="PS50887"/>
    </source>
</evidence>